<dbReference type="KEGG" id="fwa:DCMF_05635"/>
<dbReference type="InterPro" id="IPR038071">
    <property type="entry name" value="UROD/MetE-like_sf"/>
</dbReference>
<dbReference type="Pfam" id="PF01208">
    <property type="entry name" value="URO-D"/>
    <property type="match status" value="1"/>
</dbReference>
<dbReference type="RefSeq" id="WP_148133523.1">
    <property type="nucleotide sequence ID" value="NZ_CP017634.1"/>
</dbReference>
<dbReference type="PANTHER" id="PTHR47099:SF1">
    <property type="entry name" value="METHYLCOBAMIDE:COM METHYLTRANSFERASE MTBA"/>
    <property type="match status" value="1"/>
</dbReference>
<reference evidence="2 3" key="1">
    <citation type="submission" date="2016-10" db="EMBL/GenBank/DDBJ databases">
        <title>Complete Genome Sequence of Peptococcaceae strain DCMF.</title>
        <authorList>
            <person name="Edwards R.J."/>
            <person name="Holland S.I."/>
            <person name="Deshpande N.P."/>
            <person name="Wong Y.K."/>
            <person name="Ertan H."/>
            <person name="Manefield M."/>
            <person name="Russell T.L."/>
            <person name="Lee M.J."/>
        </authorList>
    </citation>
    <scope>NUCLEOTIDE SEQUENCE [LARGE SCALE GENOMIC DNA]</scope>
    <source>
        <strain evidence="2 3">DCMF</strain>
    </source>
</reference>
<keyword evidence="3" id="KW-1185">Reference proteome</keyword>
<dbReference type="InterPro" id="IPR000257">
    <property type="entry name" value="Uroporphyrinogen_deCOase"/>
</dbReference>
<dbReference type="GO" id="GO:0004853">
    <property type="term" value="F:uroporphyrinogen decarboxylase activity"/>
    <property type="evidence" value="ECO:0007669"/>
    <property type="project" value="InterPro"/>
</dbReference>
<accession>A0A3G1L0T6</accession>
<dbReference type="OrthoDB" id="9780425at2"/>
<proteinExistence type="predicted"/>
<evidence type="ECO:0000313" key="2">
    <source>
        <dbReference type="EMBL" id="ATW28383.1"/>
    </source>
</evidence>
<dbReference type="CDD" id="cd03465">
    <property type="entry name" value="URO-D_like"/>
    <property type="match status" value="1"/>
</dbReference>
<evidence type="ECO:0000313" key="3">
    <source>
        <dbReference type="Proteomes" id="UP000323521"/>
    </source>
</evidence>
<feature type="domain" description="Uroporphyrinogen decarboxylase (URO-D)" evidence="1">
    <location>
        <begin position="9"/>
        <end position="344"/>
    </location>
</feature>
<protein>
    <submittedName>
        <fullName evidence="2">Uroporphyrinogen decarboxylase</fullName>
    </submittedName>
</protein>
<dbReference type="PANTHER" id="PTHR47099">
    <property type="entry name" value="METHYLCOBAMIDE:COM METHYLTRANSFERASE MTBA"/>
    <property type="match status" value="1"/>
</dbReference>
<organism evidence="2 3">
    <name type="scientific">Formimonas warabiya</name>
    <dbReference type="NCBI Taxonomy" id="1761012"/>
    <lineage>
        <taxon>Bacteria</taxon>
        <taxon>Bacillati</taxon>
        <taxon>Bacillota</taxon>
        <taxon>Clostridia</taxon>
        <taxon>Eubacteriales</taxon>
        <taxon>Peptococcaceae</taxon>
        <taxon>Candidatus Formimonas</taxon>
    </lineage>
</organism>
<dbReference type="EMBL" id="CP017634">
    <property type="protein sequence ID" value="ATW28383.1"/>
    <property type="molecule type" value="Genomic_DNA"/>
</dbReference>
<dbReference type="Gene3D" id="3.20.20.210">
    <property type="match status" value="1"/>
</dbReference>
<dbReference type="GO" id="GO:0006779">
    <property type="term" value="P:porphyrin-containing compound biosynthetic process"/>
    <property type="evidence" value="ECO:0007669"/>
    <property type="project" value="InterPro"/>
</dbReference>
<evidence type="ECO:0000259" key="1">
    <source>
        <dbReference type="Pfam" id="PF01208"/>
    </source>
</evidence>
<dbReference type="InterPro" id="IPR052024">
    <property type="entry name" value="Methanogen_methyltrans"/>
</dbReference>
<dbReference type="AlphaFoldDB" id="A0A3G1L0T6"/>
<name>A0A3G1L0T6_FORW1</name>
<sequence>MHKEDQMTPLERAAAMAKGEPFDRLAIVPFFVTVAGKVAGMTHREKRSSAKNQAAAQIACYEKFGHDCLVVEYGLLGVGQALGSTLSDPADDATAIATHALQNLNDLSSLDLSRVERKNHPWFQLNYDAAQIVLEKVGKEVPVGISIPGPFTAASTICPTDVLLKSVIKKPQKLHEMMRFCTDAVKIVFDGFLELGVGFTLCDPVASGTVLRKNVYENFVAPYTKELFDYFHSKGSGACYHICGDTTSITESMVDTGCDALSIDNRVDMAVVKAKVGHRVPIMGNVDPVGVVYQGDRESIFAGVKEAVGKSYDSPCGYTISTGCDIPIRTSMENMLSLMEAARYYGKMPLDPKKFD</sequence>
<dbReference type="SUPFAM" id="SSF51726">
    <property type="entry name" value="UROD/MetE-like"/>
    <property type="match status" value="1"/>
</dbReference>
<gene>
    <name evidence="2" type="ORF">DCMF_05635</name>
</gene>
<dbReference type="Proteomes" id="UP000323521">
    <property type="component" value="Chromosome"/>
</dbReference>